<protein>
    <recommendedName>
        <fullName evidence="2">histidine kinase</fullName>
        <ecNumber evidence="2">2.7.13.3</ecNumber>
    </recommendedName>
</protein>
<evidence type="ECO:0000313" key="7">
    <source>
        <dbReference type="EMBL" id="RQD82959.1"/>
    </source>
</evidence>
<dbReference type="InterPro" id="IPR029016">
    <property type="entry name" value="GAF-like_dom_sf"/>
</dbReference>
<keyword evidence="3" id="KW-0597">Phosphoprotein</keyword>
<keyword evidence="4" id="KW-0808">Transferase</keyword>
<dbReference type="Pfam" id="PF13426">
    <property type="entry name" value="PAS_9"/>
    <property type="match status" value="2"/>
</dbReference>
<organism evidence="7 8">
    <name type="scientific">Methanosalsum natronophilum</name>
    <dbReference type="NCBI Taxonomy" id="768733"/>
    <lineage>
        <taxon>Archaea</taxon>
        <taxon>Methanobacteriati</taxon>
        <taxon>Methanobacteriota</taxon>
        <taxon>Stenosarchaea group</taxon>
        <taxon>Methanomicrobia</taxon>
        <taxon>Methanosarcinales</taxon>
        <taxon>Methanosarcinaceae</taxon>
        <taxon>Methanosalsum</taxon>
    </lineage>
</organism>
<dbReference type="InterPro" id="IPR035965">
    <property type="entry name" value="PAS-like_dom_sf"/>
</dbReference>
<feature type="non-terminal residue" evidence="7">
    <location>
        <position position="566"/>
    </location>
</feature>
<dbReference type="EC" id="2.7.13.3" evidence="2"/>
<evidence type="ECO:0000256" key="4">
    <source>
        <dbReference type="ARBA" id="ARBA00022679"/>
    </source>
</evidence>
<dbReference type="Gene3D" id="3.30.450.20">
    <property type="entry name" value="PAS domain"/>
    <property type="match status" value="3"/>
</dbReference>
<evidence type="ECO:0000256" key="5">
    <source>
        <dbReference type="ARBA" id="ARBA00022777"/>
    </source>
</evidence>
<dbReference type="InterPro" id="IPR052162">
    <property type="entry name" value="Sensor_kinase/Photoreceptor"/>
</dbReference>
<dbReference type="PANTHER" id="PTHR43304:SF1">
    <property type="entry name" value="PAC DOMAIN-CONTAINING PROTEIN"/>
    <property type="match status" value="1"/>
</dbReference>
<evidence type="ECO:0000256" key="3">
    <source>
        <dbReference type="ARBA" id="ARBA00022553"/>
    </source>
</evidence>
<dbReference type="Proteomes" id="UP000284763">
    <property type="component" value="Unassembled WGS sequence"/>
</dbReference>
<feature type="non-terminal residue" evidence="7">
    <location>
        <position position="1"/>
    </location>
</feature>
<proteinExistence type="predicted"/>
<dbReference type="InterPro" id="IPR000014">
    <property type="entry name" value="PAS"/>
</dbReference>
<dbReference type="GO" id="GO:0004673">
    <property type="term" value="F:protein histidine kinase activity"/>
    <property type="evidence" value="ECO:0007669"/>
    <property type="project" value="UniProtKB-EC"/>
</dbReference>
<comment type="catalytic activity">
    <reaction evidence="1">
        <text>ATP + protein L-histidine = ADP + protein N-phospho-L-histidine.</text>
        <dbReference type="EC" id="2.7.13.3"/>
    </reaction>
</comment>
<reference evidence="7 8" key="1">
    <citation type="submission" date="2018-08" db="EMBL/GenBank/DDBJ databases">
        <title>The metabolism and importance of syntrophic acetate oxidation coupled to methane or sulfide production in haloalkaline environments.</title>
        <authorList>
            <person name="Timmers P.H.A."/>
            <person name="Vavourakis C.D."/>
            <person name="Sorokin D.Y."/>
            <person name="Sinninghe Damste J.S."/>
            <person name="Muyzer G."/>
            <person name="Stams A.J.M."/>
            <person name="Plugge C.M."/>
        </authorList>
    </citation>
    <scope>NUCLEOTIDE SEQUENCE [LARGE SCALE GENOMIC DNA]</scope>
    <source>
        <strain evidence="7">MSAO_Arc3</strain>
    </source>
</reference>
<dbReference type="EMBL" id="QZAB01000417">
    <property type="protein sequence ID" value="RQD82959.1"/>
    <property type="molecule type" value="Genomic_DNA"/>
</dbReference>
<name>A0A3R8CAL4_9EURY</name>
<sequence length="566" mass="65095">EEGEKVPGDQHPAMTAMRTGKITGPVVRGVFVPERNEYVWLSITATPLFHPGEDKAFQVYSIFDDITVFKKHQDKIKEQQQLINTIIERLPIGIALNSVKPQVRFEVINDNFARFYGVSKEALLQPDMFWDAVYEDETFREEIRSRVLSDMESGDPEKMKWHDIPITKEGHIVNYVSAQNIPLKDSDLVISTVWDVTDQKLAKQALKDSETKYRTLFETANDAIIIMDAETIIECNKRTEELYGRTKEQIIGRRPWELSPEFQPDGSDSEKTALDKIRTVLQGEKQFFEWRHVRGNGSLFDVEVSLNDYSINDKPYIQAIIRDITARKKAEAEILRAKKRAEENEARFKTLFDKSPLSIYIHDKDTGDIVDANEQAYSSYGFANVEELRRHDIWLQPPYSVKEAKQWINKTVQEGAQQFEWKNKHISGEIFWELVTLRPIKINGVERILAAAIDITDKKHKEIKEEVLYNIANATFLTNDIKELTLIIKKQLSKLIDTTNFYIALYDKDSGCLSAPYESDEKDQIETWPAKGSMTGLVVGKKKTFLVKKPEILKLISKGVIDQIGN</sequence>
<feature type="domain" description="PAS" evidence="6">
    <location>
        <begin position="209"/>
        <end position="284"/>
    </location>
</feature>
<evidence type="ECO:0000256" key="2">
    <source>
        <dbReference type="ARBA" id="ARBA00012438"/>
    </source>
</evidence>
<accession>A0A3R8CAL4</accession>
<evidence type="ECO:0000256" key="1">
    <source>
        <dbReference type="ARBA" id="ARBA00000085"/>
    </source>
</evidence>
<dbReference type="CDD" id="cd00130">
    <property type="entry name" value="PAS"/>
    <property type="match status" value="1"/>
</dbReference>
<evidence type="ECO:0000313" key="8">
    <source>
        <dbReference type="Proteomes" id="UP000284763"/>
    </source>
</evidence>
<dbReference type="InterPro" id="IPR001610">
    <property type="entry name" value="PAC"/>
</dbReference>
<dbReference type="SUPFAM" id="SSF55785">
    <property type="entry name" value="PYP-like sensor domain (PAS domain)"/>
    <property type="match status" value="3"/>
</dbReference>
<dbReference type="PANTHER" id="PTHR43304">
    <property type="entry name" value="PHYTOCHROME-LIKE PROTEIN CPH1"/>
    <property type="match status" value="1"/>
</dbReference>
<dbReference type="SMART" id="SM00091">
    <property type="entry name" value="PAS"/>
    <property type="match status" value="3"/>
</dbReference>
<comment type="caution">
    <text evidence="7">The sequence shown here is derived from an EMBL/GenBank/DDBJ whole genome shotgun (WGS) entry which is preliminary data.</text>
</comment>
<dbReference type="SMART" id="SM00086">
    <property type="entry name" value="PAC"/>
    <property type="match status" value="2"/>
</dbReference>
<dbReference type="NCBIfam" id="TIGR00229">
    <property type="entry name" value="sensory_box"/>
    <property type="match status" value="2"/>
</dbReference>
<evidence type="ECO:0000259" key="6">
    <source>
        <dbReference type="PROSITE" id="PS50112"/>
    </source>
</evidence>
<dbReference type="AlphaFoldDB" id="A0A3R8CAL4"/>
<dbReference type="PROSITE" id="PS50112">
    <property type="entry name" value="PAS"/>
    <property type="match status" value="1"/>
</dbReference>
<gene>
    <name evidence="7" type="ORF">D5R95_06570</name>
</gene>
<dbReference type="Gene3D" id="3.30.450.40">
    <property type="match status" value="1"/>
</dbReference>
<keyword evidence="5" id="KW-0418">Kinase</keyword>